<dbReference type="AlphaFoldDB" id="A0A1N7MUP8"/>
<dbReference type="EMBL" id="FTOA01000004">
    <property type="protein sequence ID" value="SIS89843.1"/>
    <property type="molecule type" value="Genomic_DNA"/>
</dbReference>
<feature type="transmembrane region" description="Helical" evidence="1">
    <location>
        <begin position="223"/>
        <end position="242"/>
    </location>
</feature>
<feature type="transmembrane region" description="Helical" evidence="1">
    <location>
        <begin position="183"/>
        <end position="202"/>
    </location>
</feature>
<evidence type="ECO:0000313" key="2">
    <source>
        <dbReference type="EMBL" id="SIS89843.1"/>
    </source>
</evidence>
<feature type="transmembrane region" description="Helical" evidence="1">
    <location>
        <begin position="330"/>
        <end position="349"/>
    </location>
</feature>
<evidence type="ECO:0008006" key="4">
    <source>
        <dbReference type="Google" id="ProtNLM"/>
    </source>
</evidence>
<gene>
    <name evidence="2" type="ORF">SAMN05421779_104371</name>
</gene>
<dbReference type="STRING" id="80876.SAMN05421779_104371"/>
<feature type="transmembrane region" description="Helical" evidence="1">
    <location>
        <begin position="132"/>
        <end position="150"/>
    </location>
</feature>
<feature type="transmembrane region" description="Helical" evidence="1">
    <location>
        <begin position="157"/>
        <end position="177"/>
    </location>
</feature>
<dbReference type="InterPro" id="IPR014550">
    <property type="entry name" value="UCP028704_OpgC"/>
</dbReference>
<sequence length="366" mass="40613">MFRGLALIFILWDHIPNNILGLVTMRAFGLSDSAEVFVFLSGFSAALAYSAGLHRHGYLFAAVRILRRVAQLYMAHIFVFAVLVGIVFVMNAHVETRDFISEMGLGRLINDTEGALVAELTLRFKPSLMDPLPLYMVLLLIMAAVLPLLVYRPRLTLALSLAVYAAAQVWDINLRAWPDGGWFFNPWAWQALFIIGAVCALLQIGPARLEARPRLRAVVDRLAWGYLLLCFALVLLWHVPAWHDRVVPLWLGQMIYPISKTALAPLRLLHFLAVAYCIAGLFRPGVWMESWCARACRVMGRHSLEVFCLGILLSPLADGVNAVLDDQPLVQVATSLTASLLMVAFAVVLEWSGALQRRGVLAVAKG</sequence>
<keyword evidence="1" id="KW-1133">Transmembrane helix</keyword>
<evidence type="ECO:0000256" key="1">
    <source>
        <dbReference type="SAM" id="Phobius"/>
    </source>
</evidence>
<dbReference type="PANTHER" id="PTHR38592:SF3">
    <property type="entry name" value="BLL4819 PROTEIN"/>
    <property type="match status" value="1"/>
</dbReference>
<dbReference type="Proteomes" id="UP000185678">
    <property type="component" value="Unassembled WGS sequence"/>
</dbReference>
<proteinExistence type="predicted"/>
<dbReference type="Pfam" id="PF10129">
    <property type="entry name" value="OpgC_C"/>
    <property type="match status" value="1"/>
</dbReference>
<keyword evidence="1" id="KW-0812">Transmembrane</keyword>
<keyword evidence="3" id="KW-1185">Reference proteome</keyword>
<dbReference type="PIRSF" id="PIRSF028704">
    <property type="entry name" value="UPC028704"/>
    <property type="match status" value="1"/>
</dbReference>
<accession>A0A1N7MUP8</accession>
<keyword evidence="1" id="KW-0472">Membrane</keyword>
<organism evidence="2 3">
    <name type="scientific">Insolitispirillum peregrinum</name>
    <dbReference type="NCBI Taxonomy" id="80876"/>
    <lineage>
        <taxon>Bacteria</taxon>
        <taxon>Pseudomonadati</taxon>
        <taxon>Pseudomonadota</taxon>
        <taxon>Alphaproteobacteria</taxon>
        <taxon>Rhodospirillales</taxon>
        <taxon>Novispirillaceae</taxon>
        <taxon>Insolitispirillum</taxon>
    </lineage>
</organism>
<reference evidence="2 3" key="1">
    <citation type="submission" date="2017-01" db="EMBL/GenBank/DDBJ databases">
        <authorList>
            <person name="Mah S.A."/>
            <person name="Swanson W.J."/>
            <person name="Moy G.W."/>
            <person name="Vacquier V.D."/>
        </authorList>
    </citation>
    <scope>NUCLEOTIDE SEQUENCE [LARGE SCALE GENOMIC DNA]</scope>
    <source>
        <strain evidence="2 3">DSM 11589</strain>
    </source>
</reference>
<feature type="transmembrane region" description="Helical" evidence="1">
    <location>
        <begin position="72"/>
        <end position="94"/>
    </location>
</feature>
<feature type="transmembrane region" description="Helical" evidence="1">
    <location>
        <begin position="262"/>
        <end position="282"/>
    </location>
</feature>
<evidence type="ECO:0000313" key="3">
    <source>
        <dbReference type="Proteomes" id="UP000185678"/>
    </source>
</evidence>
<name>A0A1N7MUP8_9PROT</name>
<protein>
    <recommendedName>
        <fullName evidence="4">OpgC protein</fullName>
    </recommendedName>
</protein>
<feature type="transmembrane region" description="Helical" evidence="1">
    <location>
        <begin position="37"/>
        <end position="60"/>
    </location>
</feature>
<feature type="transmembrane region" description="Helical" evidence="1">
    <location>
        <begin position="303"/>
        <end position="324"/>
    </location>
</feature>
<dbReference type="PANTHER" id="PTHR38592">
    <property type="entry name" value="BLL4819 PROTEIN"/>
    <property type="match status" value="1"/>
</dbReference>